<organism evidence="2 3">
    <name type="scientific">Citrifermentans bremense</name>
    <dbReference type="NCBI Taxonomy" id="60035"/>
    <lineage>
        <taxon>Bacteria</taxon>
        <taxon>Pseudomonadati</taxon>
        <taxon>Thermodesulfobacteriota</taxon>
        <taxon>Desulfuromonadia</taxon>
        <taxon>Geobacterales</taxon>
        <taxon>Geobacteraceae</taxon>
        <taxon>Citrifermentans</taxon>
    </lineage>
</organism>
<proteinExistence type="predicted"/>
<keyword evidence="3" id="KW-1185">Reference proteome</keyword>
<feature type="signal peptide" evidence="1">
    <location>
        <begin position="1"/>
        <end position="25"/>
    </location>
</feature>
<evidence type="ECO:0000256" key="1">
    <source>
        <dbReference type="SAM" id="SignalP"/>
    </source>
</evidence>
<dbReference type="SUPFAM" id="SSF48695">
    <property type="entry name" value="Multiheme cytochromes"/>
    <property type="match status" value="1"/>
</dbReference>
<dbReference type="Proteomes" id="UP000515472">
    <property type="component" value="Chromosome"/>
</dbReference>
<evidence type="ECO:0000313" key="2">
    <source>
        <dbReference type="EMBL" id="BCG48662.1"/>
    </source>
</evidence>
<gene>
    <name evidence="2" type="ORF">GEOBRER4_n3558</name>
</gene>
<keyword evidence="1" id="KW-0732">Signal</keyword>
<dbReference type="AlphaFoldDB" id="A0A6S6M2T7"/>
<dbReference type="NCBIfam" id="TIGR01904">
    <property type="entry name" value="GSu_C4xC__C2xCH"/>
    <property type="match status" value="1"/>
</dbReference>
<dbReference type="EMBL" id="AP023213">
    <property type="protein sequence ID" value="BCG48662.1"/>
    <property type="molecule type" value="Genomic_DNA"/>
</dbReference>
<evidence type="ECO:0000313" key="3">
    <source>
        <dbReference type="Proteomes" id="UP000515472"/>
    </source>
</evidence>
<dbReference type="Gene3D" id="3.90.10.10">
    <property type="entry name" value="Cytochrome C3"/>
    <property type="match status" value="1"/>
</dbReference>
<protein>
    <submittedName>
        <fullName evidence="2">Uncharacterized protein</fullName>
    </submittedName>
</protein>
<dbReference type="InterPro" id="IPR010176">
    <property type="entry name" value="C4xCH_C2xCH_motif_GEOSU"/>
</dbReference>
<dbReference type="InterPro" id="IPR036280">
    <property type="entry name" value="Multihaem_cyt_sf"/>
</dbReference>
<sequence>MKGLITISLCSAALFLAGLNSAGHAANYCLDANNNDLCPNSIHTKHQAFMNDCKGCHDLGSSFVASDTFFKDSSKPAYQPGGPAPVYVPSGAWSSPQTSNAATCSNIACHNIPAGTFTYYIWDWGIDASVPVTVTYGGMSNATALWQDDPATNCSSCHGNPPQAGHEWHSGMHGNGIPGANNCETCHPDAKSNPSPDGSYIVSNYITAPSQHQNGTVDVVANYTSACFGCH</sequence>
<dbReference type="KEGG" id="gbn:GEOBRER4_34120"/>
<name>A0A6S6M2T7_9BACT</name>
<feature type="chain" id="PRO_5028341981" evidence="1">
    <location>
        <begin position="26"/>
        <end position="231"/>
    </location>
</feature>
<accession>A0A6S6M2T7</accession>
<reference evidence="2 3" key="1">
    <citation type="submission" date="2020-06" db="EMBL/GenBank/DDBJ databases">
        <title>Interaction of electrochemicaly active bacteria, Geobacter bremensis R4 on different carbon anode.</title>
        <authorList>
            <person name="Meng L."/>
            <person name="Yoshida N."/>
        </authorList>
    </citation>
    <scope>NUCLEOTIDE SEQUENCE [LARGE SCALE GENOMIC DNA]</scope>
    <source>
        <strain evidence="2 3">R4</strain>
    </source>
</reference>